<feature type="binding site" evidence="16">
    <location>
        <position position="179"/>
    </location>
    <ligand>
        <name>S-adenosyl-L-methionine</name>
        <dbReference type="ChEBI" id="CHEBI:59789"/>
        <label>2</label>
    </ligand>
</feature>
<keyword evidence="10 15" id="KW-0408">Iron</keyword>
<proteinExistence type="inferred from homology"/>
<feature type="binding site" evidence="16">
    <location>
        <position position="238"/>
    </location>
    <ligand>
        <name>S-adenosyl-L-methionine</name>
        <dbReference type="ChEBI" id="CHEBI:59789"/>
        <label>2</label>
    </ligand>
</feature>
<dbReference type="InterPro" id="IPR007197">
    <property type="entry name" value="rSAM"/>
</dbReference>
<feature type="binding site" evidence="16">
    <location>
        <position position="324"/>
    </location>
    <ligand>
        <name>S-adenosyl-L-methionine</name>
        <dbReference type="ChEBI" id="CHEBI:59789"/>
        <label>1</label>
    </ligand>
</feature>
<dbReference type="UniPathway" id="UPA00251">
    <property type="reaction ID" value="UER00323"/>
</dbReference>
<evidence type="ECO:0000259" key="18">
    <source>
        <dbReference type="PROSITE" id="PS51918"/>
    </source>
</evidence>
<evidence type="ECO:0000256" key="9">
    <source>
        <dbReference type="ARBA" id="ARBA00023002"/>
    </source>
</evidence>
<evidence type="ECO:0000256" key="16">
    <source>
        <dbReference type="PIRSR" id="PIRSR000167-1"/>
    </source>
</evidence>
<dbReference type="Gene3D" id="1.10.10.920">
    <property type="match status" value="1"/>
</dbReference>
<dbReference type="SMART" id="SM00729">
    <property type="entry name" value="Elp3"/>
    <property type="match status" value="1"/>
</dbReference>
<dbReference type="GO" id="GO:0051539">
    <property type="term" value="F:4 iron, 4 sulfur cluster binding"/>
    <property type="evidence" value="ECO:0007669"/>
    <property type="project" value="UniProtKB-KW"/>
</dbReference>
<dbReference type="GO" id="GO:0005737">
    <property type="term" value="C:cytoplasm"/>
    <property type="evidence" value="ECO:0007669"/>
    <property type="project" value="UniProtKB-SubCell"/>
</dbReference>
<dbReference type="InterPro" id="IPR004558">
    <property type="entry name" value="Coprogen_oxidase_HemN"/>
</dbReference>
<comment type="subcellular location">
    <subcellularLocation>
        <location evidence="1 15">Cytoplasm</location>
    </subcellularLocation>
</comment>
<evidence type="ECO:0000256" key="12">
    <source>
        <dbReference type="ARBA" id="ARBA00023244"/>
    </source>
</evidence>
<evidence type="ECO:0000256" key="13">
    <source>
        <dbReference type="ARBA" id="ARBA00024295"/>
    </source>
</evidence>
<dbReference type="PANTHER" id="PTHR13932:SF6">
    <property type="entry name" value="OXYGEN-INDEPENDENT COPROPORPHYRINOGEN III OXIDASE"/>
    <property type="match status" value="1"/>
</dbReference>
<dbReference type="EC" id="1.3.98.3" evidence="15"/>
<keyword evidence="7 15" id="KW-0949">S-adenosyl-L-methionine</keyword>
<dbReference type="Proteomes" id="UP000295304">
    <property type="component" value="Unassembled WGS sequence"/>
</dbReference>
<evidence type="ECO:0000256" key="8">
    <source>
        <dbReference type="ARBA" id="ARBA00022723"/>
    </source>
</evidence>
<keyword evidence="9 15" id="KW-0560">Oxidoreductase</keyword>
<dbReference type="InterPro" id="IPR034505">
    <property type="entry name" value="Coproporphyrinogen-III_oxidase"/>
</dbReference>
<comment type="similarity">
    <text evidence="3 15">Belongs to the anaerobic coproporphyrinogen-III oxidase family.</text>
</comment>
<dbReference type="RefSeq" id="WP_132937990.1">
    <property type="nucleotide sequence ID" value="NZ_CP119676.1"/>
</dbReference>
<evidence type="ECO:0000256" key="2">
    <source>
        <dbReference type="ARBA" id="ARBA00004785"/>
    </source>
</evidence>
<keyword evidence="6 15" id="KW-0963">Cytoplasm</keyword>
<dbReference type="GO" id="GO:0046872">
    <property type="term" value="F:metal ion binding"/>
    <property type="evidence" value="ECO:0007669"/>
    <property type="project" value="UniProtKB-KW"/>
</dbReference>
<gene>
    <name evidence="19" type="ORF">EDD55_10252</name>
</gene>
<feature type="binding site" evidence="16">
    <location>
        <begin position="62"/>
        <end position="64"/>
    </location>
    <ligand>
        <name>S-adenosyl-L-methionine</name>
        <dbReference type="ChEBI" id="CHEBI:59789"/>
        <label>2</label>
    </ligand>
</feature>
<dbReference type="GO" id="GO:0004109">
    <property type="term" value="F:coproporphyrinogen oxidase activity"/>
    <property type="evidence" value="ECO:0007669"/>
    <property type="project" value="InterPro"/>
</dbReference>
<evidence type="ECO:0000313" key="19">
    <source>
        <dbReference type="EMBL" id="TCS64015.1"/>
    </source>
</evidence>
<sequence>MKADLTTKYDMLVPRYTSYPTAPHFNDDVTADVYGRWLCELDPKTALSLYFHIPFCDEMCWFCGCYTKIVKRYEPVSEYLNTLLKEIDLVADRLPGRFSAHHLHWGGGSPTMLTGPDWMRIMDKLRARFDFAQNAEIAVEMDPRTATLDYVRAVASAGVNRASIGVQDFDPKVQEAINRIQPFEMTRQVVDWLRDNAIDGINMDLMYGLPHQSVDGVIDMIDKTVEIRPNRIALFGYAHVPWMKSHQKLIKEEDLPDNRQRWVQFSRASDRLEERGYVKIGLDHFALPDDALAIALKNHTVHRNFQGYTVDDSPAMLPFGASAIGALPQGYVQNVLPLRDYTRAIDAGEFPVQRGRALTARDKLEADAIMRIMCDLECDLDQVCAAHDMTPDALDAGLEKLAPMAADGIVVIDGRHIRLTAQGRPFVRLVASAFDAYLGSGQGRHSKAV</sequence>
<evidence type="ECO:0000256" key="15">
    <source>
        <dbReference type="PIRNR" id="PIRNR000167"/>
    </source>
</evidence>
<dbReference type="AlphaFoldDB" id="A0A4R3JEW8"/>
<dbReference type="InterPro" id="IPR023404">
    <property type="entry name" value="rSAM_horseshoe"/>
</dbReference>
<keyword evidence="20" id="KW-1185">Reference proteome</keyword>
<feature type="domain" description="Radical SAM core" evidence="18">
    <location>
        <begin position="41"/>
        <end position="275"/>
    </location>
</feature>
<comment type="caution">
    <text evidence="19">The sequence shown here is derived from an EMBL/GenBank/DDBJ whole genome shotgun (WGS) entry which is preliminary data.</text>
</comment>
<feature type="binding site" evidence="16">
    <location>
        <position position="167"/>
    </location>
    <ligand>
        <name>S-adenosyl-L-methionine</name>
        <dbReference type="ChEBI" id="CHEBI:59789"/>
        <label>2</label>
    </ligand>
</feature>
<dbReference type="PROSITE" id="PS51918">
    <property type="entry name" value="RADICAL_SAM"/>
    <property type="match status" value="1"/>
</dbReference>
<dbReference type="OrthoDB" id="9808022at2"/>
<feature type="binding site" evidence="16">
    <location>
        <position position="204"/>
    </location>
    <ligand>
        <name>S-adenosyl-L-methionine</name>
        <dbReference type="ChEBI" id="CHEBI:59789"/>
        <label>2</label>
    </ligand>
</feature>
<dbReference type="InterPro" id="IPR006638">
    <property type="entry name" value="Elp3/MiaA/NifB-like_rSAM"/>
</dbReference>
<name>A0A4R3JEW8_9PROT</name>
<feature type="binding site" evidence="16">
    <location>
        <position position="50"/>
    </location>
    <ligand>
        <name>S-adenosyl-L-methionine</name>
        <dbReference type="ChEBI" id="CHEBI:59789"/>
        <label>1</label>
    </ligand>
</feature>
<evidence type="ECO:0000313" key="20">
    <source>
        <dbReference type="Proteomes" id="UP000295304"/>
    </source>
</evidence>
<dbReference type="Gene3D" id="3.80.30.20">
    <property type="entry name" value="tm_1862 like domain"/>
    <property type="match status" value="1"/>
</dbReference>
<keyword evidence="8 15" id="KW-0479">Metal-binding</keyword>
<dbReference type="SFLD" id="SFLDG01065">
    <property type="entry name" value="anaerobic_coproporphyrinogen-I"/>
    <property type="match status" value="1"/>
</dbReference>
<dbReference type="InterPro" id="IPR058240">
    <property type="entry name" value="rSAM_sf"/>
</dbReference>
<feature type="binding site" evidence="16">
    <location>
        <position position="107"/>
    </location>
    <ligand>
        <name>S-adenosyl-L-methionine</name>
        <dbReference type="ChEBI" id="CHEBI:59789"/>
        <label>1</label>
    </ligand>
</feature>
<comment type="subunit">
    <text evidence="4">Monomer.</text>
</comment>
<dbReference type="PIRSF" id="PIRSF000167">
    <property type="entry name" value="HemN"/>
    <property type="match status" value="1"/>
</dbReference>
<evidence type="ECO:0000256" key="3">
    <source>
        <dbReference type="ARBA" id="ARBA00005493"/>
    </source>
</evidence>
<dbReference type="SFLD" id="SFLDS00029">
    <property type="entry name" value="Radical_SAM"/>
    <property type="match status" value="1"/>
</dbReference>
<comment type="cofactor">
    <cofactor evidence="15 17">
        <name>[4Fe-4S] cluster</name>
        <dbReference type="ChEBI" id="CHEBI:49883"/>
    </cofactor>
    <text evidence="15 17">Binds 1 [4Fe-4S] cluster. The cluster is coordinated with 3 cysteines and an exchangeable S-adenosyl-L-methionine.</text>
</comment>
<dbReference type="GO" id="GO:0006782">
    <property type="term" value="P:protoporphyrinogen IX biosynthetic process"/>
    <property type="evidence" value="ECO:0007669"/>
    <property type="project" value="UniProtKB-UniPathway"/>
</dbReference>
<reference evidence="19 20" key="1">
    <citation type="submission" date="2019-03" db="EMBL/GenBank/DDBJ databases">
        <title>Genomic Encyclopedia of Type Strains, Phase IV (KMG-IV): sequencing the most valuable type-strain genomes for metagenomic binning, comparative biology and taxonomic classification.</title>
        <authorList>
            <person name="Goeker M."/>
        </authorList>
    </citation>
    <scope>NUCLEOTIDE SEQUENCE [LARGE SCALE GENOMIC DNA]</scope>
    <source>
        <strain evidence="19 20">DSM 101688</strain>
    </source>
</reference>
<evidence type="ECO:0000256" key="6">
    <source>
        <dbReference type="ARBA" id="ARBA00022490"/>
    </source>
</evidence>
<dbReference type="SUPFAM" id="SSF102114">
    <property type="entry name" value="Radical SAM enzymes"/>
    <property type="match status" value="1"/>
</dbReference>
<evidence type="ECO:0000256" key="4">
    <source>
        <dbReference type="ARBA" id="ARBA00011245"/>
    </source>
</evidence>
<feature type="binding site" evidence="17">
    <location>
        <position position="60"/>
    </location>
    <ligand>
        <name>[4Fe-4S] cluster</name>
        <dbReference type="ChEBI" id="CHEBI:49883"/>
        <note>4Fe-4S-S-AdoMet</note>
    </ligand>
</feature>
<dbReference type="InterPro" id="IPR010723">
    <property type="entry name" value="HemN_C"/>
</dbReference>
<keyword evidence="5 15" id="KW-0004">4Fe-4S</keyword>
<evidence type="ECO:0000256" key="1">
    <source>
        <dbReference type="ARBA" id="ARBA00004496"/>
    </source>
</evidence>
<protein>
    <recommendedName>
        <fullName evidence="15">Coproporphyrinogen-III oxidase</fullName>
        <ecNumber evidence="15">1.3.98.3</ecNumber>
    </recommendedName>
</protein>
<dbReference type="NCBIfam" id="TIGR00538">
    <property type="entry name" value="hemN"/>
    <property type="match status" value="1"/>
</dbReference>
<dbReference type="EMBL" id="SLZW01000002">
    <property type="protein sequence ID" value="TCS64015.1"/>
    <property type="molecule type" value="Genomic_DNA"/>
</dbReference>
<comment type="catalytic activity">
    <reaction evidence="14 15">
        <text>coproporphyrinogen III + 2 S-adenosyl-L-methionine = protoporphyrinogen IX + 2 5'-deoxyadenosine + 2 L-methionine + 2 CO2</text>
        <dbReference type="Rhea" id="RHEA:15425"/>
        <dbReference type="ChEBI" id="CHEBI:16526"/>
        <dbReference type="ChEBI" id="CHEBI:17319"/>
        <dbReference type="ChEBI" id="CHEBI:57307"/>
        <dbReference type="ChEBI" id="CHEBI:57309"/>
        <dbReference type="ChEBI" id="CHEBI:57844"/>
        <dbReference type="ChEBI" id="CHEBI:59789"/>
        <dbReference type="EC" id="1.3.98.3"/>
    </reaction>
</comment>
<dbReference type="Pfam" id="PF06969">
    <property type="entry name" value="HemN_C"/>
    <property type="match status" value="1"/>
</dbReference>
<dbReference type="SFLD" id="SFLDG01082">
    <property type="entry name" value="B12-binding_domain_containing"/>
    <property type="match status" value="1"/>
</dbReference>
<keyword evidence="11 15" id="KW-0411">Iron-sulfur</keyword>
<comment type="function">
    <text evidence="13">Involved in the heme biosynthesis. Catalyzes the anaerobic oxidative decarboxylation of propionate groups of rings A and B of coproporphyrinogen III to yield the vinyl groups in protoporphyrinogen IX.</text>
</comment>
<organism evidence="19 20">
    <name type="scientific">Varunaivibrio sulfuroxidans</name>
    <dbReference type="NCBI Taxonomy" id="1773489"/>
    <lineage>
        <taxon>Bacteria</taxon>
        <taxon>Pseudomonadati</taxon>
        <taxon>Pseudomonadota</taxon>
        <taxon>Alphaproteobacteria</taxon>
        <taxon>Rhodospirillales</taxon>
        <taxon>Magnetovibrionaceae</taxon>
        <taxon>Varunaivibrio</taxon>
    </lineage>
</organism>
<comment type="pathway">
    <text evidence="2 15">Porphyrin-containing compound metabolism; protoporphyrin-IX biosynthesis; protoporphyrinogen-IX from coproporphyrinogen-III (AdoMet route): step 1/1.</text>
</comment>
<feature type="binding site" evidence="16">
    <location>
        <position position="140"/>
    </location>
    <ligand>
        <name>S-adenosyl-L-methionine</name>
        <dbReference type="ChEBI" id="CHEBI:59789"/>
        <label>1</label>
    </ligand>
</feature>
<evidence type="ECO:0000256" key="7">
    <source>
        <dbReference type="ARBA" id="ARBA00022691"/>
    </source>
</evidence>
<dbReference type="Pfam" id="PF04055">
    <property type="entry name" value="Radical_SAM"/>
    <property type="match status" value="1"/>
</dbReference>
<keyword evidence="12 15" id="KW-0627">Porphyrin biosynthesis</keyword>
<accession>A0A4R3JEW8</accession>
<evidence type="ECO:0000256" key="11">
    <source>
        <dbReference type="ARBA" id="ARBA00023014"/>
    </source>
</evidence>
<dbReference type="GO" id="GO:0051989">
    <property type="term" value="F:coproporphyrinogen dehydrogenase activity"/>
    <property type="evidence" value="ECO:0007669"/>
    <property type="project" value="UniProtKB-EC"/>
</dbReference>
<evidence type="ECO:0000256" key="14">
    <source>
        <dbReference type="ARBA" id="ARBA00048321"/>
    </source>
</evidence>
<evidence type="ECO:0000256" key="5">
    <source>
        <dbReference type="ARBA" id="ARBA00022485"/>
    </source>
</evidence>
<evidence type="ECO:0000256" key="17">
    <source>
        <dbReference type="PIRSR" id="PIRSR000167-2"/>
    </source>
</evidence>
<dbReference type="PANTHER" id="PTHR13932">
    <property type="entry name" value="COPROPORPHYRINIGEN III OXIDASE"/>
    <property type="match status" value="1"/>
</dbReference>
<evidence type="ECO:0000256" key="10">
    <source>
        <dbReference type="ARBA" id="ARBA00023004"/>
    </source>
</evidence>
<feature type="binding site" evidence="17">
    <location>
        <position position="56"/>
    </location>
    <ligand>
        <name>[4Fe-4S] cluster</name>
        <dbReference type="ChEBI" id="CHEBI:49883"/>
        <note>4Fe-4S-S-AdoMet</note>
    </ligand>
</feature>
<feature type="binding site" evidence="17">
    <location>
        <position position="63"/>
    </location>
    <ligand>
        <name>[4Fe-4S] cluster</name>
        <dbReference type="ChEBI" id="CHEBI:49883"/>
        <note>4Fe-4S-S-AdoMet</note>
    </ligand>
</feature>